<dbReference type="Pfam" id="PF19036">
    <property type="entry name" value="Fuz_longin_1"/>
    <property type="match status" value="1"/>
</dbReference>
<comment type="similarity">
    <text evidence="1">Belongs to the MON1/SAND family.</text>
</comment>
<feature type="domain" description="FUZ/MON1/HPS1 first Longin" evidence="3">
    <location>
        <begin position="105"/>
        <end position="228"/>
    </location>
</feature>
<evidence type="ECO:0000256" key="2">
    <source>
        <dbReference type="SAM" id="MobiDB-lite"/>
    </source>
</evidence>
<dbReference type="PANTHER" id="PTHR13027">
    <property type="entry name" value="SAND PROTEIN-RELATED"/>
    <property type="match status" value="1"/>
</dbReference>
<dbReference type="Pfam" id="PF19037">
    <property type="entry name" value="Fuz_longin_2"/>
    <property type="match status" value="1"/>
</dbReference>
<comment type="function">
    <text evidence="1">Plays an important role in membrane trafficking through the secretory apparatus.</text>
</comment>
<dbReference type="AlphaFoldDB" id="A0A7R8WHM6"/>
<dbReference type="GO" id="GO:0035658">
    <property type="term" value="C:Mon1-Ccz1 complex"/>
    <property type="evidence" value="ECO:0007669"/>
    <property type="project" value="TreeGrafter"/>
</dbReference>
<name>A0A7R8WHM6_9CRUS</name>
<gene>
    <name evidence="5" type="ORF">CTOB1V02_LOCUS7382</name>
</gene>
<evidence type="ECO:0000259" key="3">
    <source>
        <dbReference type="Pfam" id="PF19036"/>
    </source>
</evidence>
<proteinExistence type="inferred from homology"/>
<evidence type="ECO:0000259" key="4">
    <source>
        <dbReference type="Pfam" id="PF19037"/>
    </source>
</evidence>
<accession>A0A7R8WHM6</accession>
<dbReference type="InterPro" id="IPR043972">
    <property type="entry name" value="FUZ/MON1/HPS1_longin_1"/>
</dbReference>
<evidence type="ECO:0000313" key="5">
    <source>
        <dbReference type="EMBL" id="CAD7229513.1"/>
    </source>
</evidence>
<feature type="non-terminal residue" evidence="5">
    <location>
        <position position="392"/>
    </location>
</feature>
<dbReference type="PRINTS" id="PR01546">
    <property type="entry name" value="YEAST73DUF"/>
</dbReference>
<dbReference type="GO" id="GO:0032510">
    <property type="term" value="P:endosome to lysosome transport via multivesicular body sorting pathway"/>
    <property type="evidence" value="ECO:0007669"/>
    <property type="project" value="TreeGrafter"/>
</dbReference>
<dbReference type="PANTHER" id="PTHR13027:SF7">
    <property type="entry name" value="VACUOLAR FUSION PROTEIN MON1 HOMOLOG"/>
    <property type="match status" value="1"/>
</dbReference>
<reference evidence="5" key="1">
    <citation type="submission" date="2020-11" db="EMBL/GenBank/DDBJ databases">
        <authorList>
            <person name="Tran Van P."/>
        </authorList>
    </citation>
    <scope>NUCLEOTIDE SEQUENCE</scope>
</reference>
<sequence>MTDVENDFETLEADELVQDVVPGSDSLNAMLVSTDSYVEGDEVAGSSTHAEMRGDAERSPIKKIKQDLTPVSTFPEEGSPTVSSAPSDTDSEEYLRKPDWREVHKNIFVLSSAGKPIYCRYGEEDKLVTLFGVMQALVSVVEHNREGDSLRYIQAGKHQVAFLTKGSLILVAVSKTNEADIHLTLQLNYVYNQLLSILSGAQLERIFERRRNYDLRRLLGGSERLMDGLISFMEKDPSTLLCAARCMQLPRNVREVIGSTIVQCCGKIEGMVFALLISDYQLLALARHKKYQLHPADLHIVMNLVANSESFKAAESWTPICLPKFDPSGFLHAHISYLAEDCQACLVLLTVDRDLFFSLSEAKLKIVEVSGRSNRKRNYKTNTTHHNVIIMK</sequence>
<evidence type="ECO:0000256" key="1">
    <source>
        <dbReference type="RuleBase" id="RU367048"/>
    </source>
</evidence>
<dbReference type="InterPro" id="IPR043971">
    <property type="entry name" value="FUZ/MON1/HPS1_longin_2"/>
</dbReference>
<protein>
    <recommendedName>
        <fullName evidence="1">Vacuolar fusion protein MON1 homolog</fullName>
    </recommendedName>
</protein>
<feature type="region of interest" description="Disordered" evidence="2">
    <location>
        <begin position="66"/>
        <end position="93"/>
    </location>
</feature>
<feature type="domain" description="FUZ/MON1/HPS1 second Longin" evidence="4">
    <location>
        <begin position="270"/>
        <end position="367"/>
    </location>
</feature>
<dbReference type="EMBL" id="OB662110">
    <property type="protein sequence ID" value="CAD7229513.1"/>
    <property type="molecule type" value="Genomic_DNA"/>
</dbReference>
<dbReference type="InterPro" id="IPR004353">
    <property type="entry name" value="Mon1"/>
</dbReference>
<dbReference type="OrthoDB" id="272411at2759"/>
<organism evidence="5">
    <name type="scientific">Cyprideis torosa</name>
    <dbReference type="NCBI Taxonomy" id="163714"/>
    <lineage>
        <taxon>Eukaryota</taxon>
        <taxon>Metazoa</taxon>
        <taxon>Ecdysozoa</taxon>
        <taxon>Arthropoda</taxon>
        <taxon>Crustacea</taxon>
        <taxon>Oligostraca</taxon>
        <taxon>Ostracoda</taxon>
        <taxon>Podocopa</taxon>
        <taxon>Podocopida</taxon>
        <taxon>Cytherocopina</taxon>
        <taxon>Cytheroidea</taxon>
        <taxon>Cytherideidae</taxon>
        <taxon>Cyprideis</taxon>
    </lineage>
</organism>
<dbReference type="GO" id="GO:0006623">
    <property type="term" value="P:protein targeting to vacuole"/>
    <property type="evidence" value="ECO:0007669"/>
    <property type="project" value="UniProtKB-UniRule"/>
</dbReference>